<accession>A0A6A6N1N7</accession>
<dbReference type="EMBL" id="JAAGAX010000003">
    <property type="protein sequence ID" value="KAF2318486.1"/>
    <property type="molecule type" value="Genomic_DNA"/>
</dbReference>
<comment type="caution">
    <text evidence="1">The sequence shown here is derived from an EMBL/GenBank/DDBJ whole genome shotgun (WGS) entry which is preliminary data.</text>
</comment>
<name>A0A6A6N1N7_HEVBR</name>
<keyword evidence="2" id="KW-1185">Reference proteome</keyword>
<sequence length="277" mass="30841">MVAKLSKGEGEPIELKATQNLRGIVDDIKDDVKKTVNIIECELYELKEKVNLLVRAASNPIMGSYKVGKTKIPEPKAFSGARDARKVDNFLFEMELYFNAIKNDSDESRLKIVPMYLVDDAKLRNMKELNATLAIAESLNDYSNDASKIKFGSPPSLDNCPSKGGKPSSGGVNKSYLSFGGTIRKGWSFEISVDRSTNLGKEKNNVGSWDNRYFGTNNVVMAKPKILKCYLYDGPHRVADCPHKGALNVLQAIQEKEKGLKVKEQRKEDSAPFKVKE</sequence>
<protein>
    <submittedName>
        <fullName evidence="1">Uncharacterized protein</fullName>
    </submittedName>
</protein>
<organism evidence="1 2">
    <name type="scientific">Hevea brasiliensis</name>
    <name type="common">Para rubber tree</name>
    <name type="synonym">Siphonia brasiliensis</name>
    <dbReference type="NCBI Taxonomy" id="3981"/>
    <lineage>
        <taxon>Eukaryota</taxon>
        <taxon>Viridiplantae</taxon>
        <taxon>Streptophyta</taxon>
        <taxon>Embryophyta</taxon>
        <taxon>Tracheophyta</taxon>
        <taxon>Spermatophyta</taxon>
        <taxon>Magnoliopsida</taxon>
        <taxon>eudicotyledons</taxon>
        <taxon>Gunneridae</taxon>
        <taxon>Pentapetalae</taxon>
        <taxon>rosids</taxon>
        <taxon>fabids</taxon>
        <taxon>Malpighiales</taxon>
        <taxon>Euphorbiaceae</taxon>
        <taxon>Crotonoideae</taxon>
        <taxon>Micrandreae</taxon>
        <taxon>Hevea</taxon>
    </lineage>
</organism>
<dbReference type="AlphaFoldDB" id="A0A6A6N1N7"/>
<gene>
    <name evidence="1" type="ORF">GH714_008240</name>
</gene>
<evidence type="ECO:0000313" key="2">
    <source>
        <dbReference type="Proteomes" id="UP000467840"/>
    </source>
</evidence>
<reference evidence="1 2" key="1">
    <citation type="journal article" date="2020" name="Mol. Plant">
        <title>The Chromosome-Based Rubber Tree Genome Provides New Insights into Spurge Genome Evolution and Rubber Biosynthesis.</title>
        <authorList>
            <person name="Liu J."/>
            <person name="Shi C."/>
            <person name="Shi C.C."/>
            <person name="Li W."/>
            <person name="Zhang Q.J."/>
            <person name="Zhang Y."/>
            <person name="Li K."/>
            <person name="Lu H.F."/>
            <person name="Shi C."/>
            <person name="Zhu S.T."/>
            <person name="Xiao Z.Y."/>
            <person name="Nan H."/>
            <person name="Yue Y."/>
            <person name="Zhu X.G."/>
            <person name="Wu Y."/>
            <person name="Hong X.N."/>
            <person name="Fan G.Y."/>
            <person name="Tong Y."/>
            <person name="Zhang D."/>
            <person name="Mao C.L."/>
            <person name="Liu Y.L."/>
            <person name="Hao S.J."/>
            <person name="Liu W.Q."/>
            <person name="Lv M.Q."/>
            <person name="Zhang H.B."/>
            <person name="Liu Y."/>
            <person name="Hu-Tang G.R."/>
            <person name="Wang J.P."/>
            <person name="Wang J.H."/>
            <person name="Sun Y.H."/>
            <person name="Ni S.B."/>
            <person name="Chen W.B."/>
            <person name="Zhang X.C."/>
            <person name="Jiao Y.N."/>
            <person name="Eichler E.E."/>
            <person name="Li G.H."/>
            <person name="Liu X."/>
            <person name="Gao L.Z."/>
        </authorList>
    </citation>
    <scope>NUCLEOTIDE SEQUENCE [LARGE SCALE GENOMIC DNA]</scope>
    <source>
        <strain evidence="2">cv. GT1</strain>
        <tissue evidence="1">Leaf</tissue>
    </source>
</reference>
<dbReference type="Proteomes" id="UP000467840">
    <property type="component" value="Chromosome 10"/>
</dbReference>
<evidence type="ECO:0000313" key="1">
    <source>
        <dbReference type="EMBL" id="KAF2318486.1"/>
    </source>
</evidence>
<proteinExistence type="predicted"/>